<keyword evidence="2" id="KW-0614">Plasmid</keyword>
<proteinExistence type="predicted"/>
<name>A0A6N6VTK0_9BACT</name>
<dbReference type="CDD" id="cd16892">
    <property type="entry name" value="LT_VirB1-like"/>
    <property type="match status" value="1"/>
</dbReference>
<dbReference type="InterPro" id="IPR008258">
    <property type="entry name" value="Transglycosylase_SLT_dom_1"/>
</dbReference>
<gene>
    <name evidence="2" type="ORF">GCL60_17030</name>
</gene>
<evidence type="ECO:0000259" key="1">
    <source>
        <dbReference type="Pfam" id="PF01464"/>
    </source>
</evidence>
<dbReference type="SUPFAM" id="SSF53955">
    <property type="entry name" value="Lysozyme-like"/>
    <property type="match status" value="1"/>
</dbReference>
<comment type="caution">
    <text evidence="2">The sequence shown here is derived from an EMBL/GenBank/DDBJ whole genome shotgun (WGS) entry which is preliminary data.</text>
</comment>
<geneLocation type="plasmid" evidence="2">
    <name>unnamed</name>
</geneLocation>
<evidence type="ECO:0000313" key="2">
    <source>
        <dbReference type="EMBL" id="KAB8035652.1"/>
    </source>
</evidence>
<dbReference type="Proteomes" id="UP000437748">
    <property type="component" value="Unassembled WGS sequence"/>
</dbReference>
<dbReference type="EMBL" id="WFLM01000010">
    <property type="protein sequence ID" value="KAB8035652.1"/>
    <property type="molecule type" value="Genomic_DNA"/>
</dbReference>
<accession>A0A6N6VTK0</accession>
<organism evidence="2 3">
    <name type="scientific">Silvanigrella paludirubra</name>
    <dbReference type="NCBI Taxonomy" id="2499159"/>
    <lineage>
        <taxon>Bacteria</taxon>
        <taxon>Pseudomonadati</taxon>
        <taxon>Bdellovibrionota</taxon>
        <taxon>Oligoflexia</taxon>
        <taxon>Silvanigrellales</taxon>
        <taxon>Silvanigrellaceae</taxon>
        <taxon>Silvanigrella</taxon>
    </lineage>
</organism>
<dbReference type="Gene3D" id="1.10.530.10">
    <property type="match status" value="1"/>
</dbReference>
<protein>
    <submittedName>
        <fullName evidence="2">Transglycosylase SLT domain-containing protein</fullName>
    </submittedName>
</protein>
<reference evidence="2 3" key="1">
    <citation type="submission" date="2019-10" db="EMBL/GenBank/DDBJ databases">
        <title>New species of Slilvanegrellaceae.</title>
        <authorList>
            <person name="Pitt A."/>
            <person name="Hahn M.W."/>
        </authorList>
    </citation>
    <scope>NUCLEOTIDE SEQUENCE [LARGE SCALE GENOMIC DNA]</scope>
    <source>
        <strain evidence="2 3">SP-Ram-0.45-NSY-1</strain>
        <plasmid evidence="2">unnamed</plasmid>
    </source>
</reference>
<feature type="domain" description="Transglycosylase SLT" evidence="1">
    <location>
        <begin position="22"/>
        <end position="155"/>
    </location>
</feature>
<sequence>MLYINIIMKGYLIMIDLISLVKECSPHVAPETMLTIIRTESSGNHLVVNDNTTKTSYKPKTKEEAVNLSYVLIKNGHNLDFGLTQINLINAKKFKLTLNKIFDPCENIKHGAKIFTQAFLNASKVTNNEQYALLKAFSTYNTGNPHKGFKNGYVNKIIENASKIKVSDIE</sequence>
<dbReference type="Pfam" id="PF01464">
    <property type="entry name" value="SLT"/>
    <property type="match status" value="1"/>
</dbReference>
<dbReference type="InterPro" id="IPR023346">
    <property type="entry name" value="Lysozyme-like_dom_sf"/>
</dbReference>
<dbReference type="AlphaFoldDB" id="A0A6N6VTK0"/>
<evidence type="ECO:0000313" key="3">
    <source>
        <dbReference type="Proteomes" id="UP000437748"/>
    </source>
</evidence>
<keyword evidence="3" id="KW-1185">Reference proteome</keyword>